<protein>
    <recommendedName>
        <fullName evidence="4">DUF998 domain-containing protein</fullName>
    </recommendedName>
</protein>
<evidence type="ECO:0000313" key="2">
    <source>
        <dbReference type="EMBL" id="QIX01073.1"/>
    </source>
</evidence>
<feature type="transmembrane region" description="Helical" evidence="1">
    <location>
        <begin position="137"/>
        <end position="157"/>
    </location>
</feature>
<gene>
    <name evidence="2" type="ORF">AMS68_006590</name>
</gene>
<feature type="transmembrane region" description="Helical" evidence="1">
    <location>
        <begin position="169"/>
        <end position="192"/>
    </location>
</feature>
<dbReference type="EMBL" id="CP051142">
    <property type="protein sequence ID" value="QIX01073.1"/>
    <property type="molecule type" value="Genomic_DNA"/>
</dbReference>
<name>A0A6H0Y225_9PEZI</name>
<feature type="transmembrane region" description="Helical" evidence="1">
    <location>
        <begin position="7"/>
        <end position="25"/>
    </location>
</feature>
<evidence type="ECO:0000313" key="3">
    <source>
        <dbReference type="Proteomes" id="UP000503462"/>
    </source>
</evidence>
<proteinExistence type="predicted"/>
<dbReference type="Pfam" id="PF06197">
    <property type="entry name" value="DUF998"/>
    <property type="match status" value="1"/>
</dbReference>
<evidence type="ECO:0008006" key="4">
    <source>
        <dbReference type="Google" id="ProtNLM"/>
    </source>
</evidence>
<keyword evidence="1" id="KW-1133">Transmembrane helix</keyword>
<keyword evidence="1" id="KW-0472">Membrane</keyword>
<keyword evidence="1" id="KW-0812">Transmembrane</keyword>
<dbReference type="InterPro" id="IPR009339">
    <property type="entry name" value="DUF998"/>
</dbReference>
<evidence type="ECO:0000256" key="1">
    <source>
        <dbReference type="SAM" id="Phobius"/>
    </source>
</evidence>
<organism evidence="2 3">
    <name type="scientific">Peltaster fructicola</name>
    <dbReference type="NCBI Taxonomy" id="286661"/>
    <lineage>
        <taxon>Eukaryota</taxon>
        <taxon>Fungi</taxon>
        <taxon>Dikarya</taxon>
        <taxon>Ascomycota</taxon>
        <taxon>Pezizomycotina</taxon>
        <taxon>Dothideomycetes</taxon>
        <taxon>Dothideomycetes incertae sedis</taxon>
        <taxon>Peltaster</taxon>
    </lineage>
</organism>
<dbReference type="Proteomes" id="UP000503462">
    <property type="component" value="Chromosome 4"/>
</dbReference>
<accession>A0A6H0Y225</accession>
<feature type="transmembrane region" description="Helical" evidence="1">
    <location>
        <begin position="204"/>
        <end position="224"/>
    </location>
</feature>
<dbReference type="AlphaFoldDB" id="A0A6H0Y225"/>
<dbReference type="OrthoDB" id="3638630at2759"/>
<keyword evidence="3" id="KW-1185">Reference proteome</keyword>
<feature type="transmembrane region" description="Helical" evidence="1">
    <location>
        <begin position="73"/>
        <end position="91"/>
    </location>
</feature>
<feature type="transmembrane region" description="Helical" evidence="1">
    <location>
        <begin position="103"/>
        <end position="125"/>
    </location>
</feature>
<reference evidence="2 3" key="1">
    <citation type="journal article" date="2016" name="Sci. Rep.">
        <title>Peltaster fructicola genome reveals evolution from an invasive phytopathogen to an ectophytic parasite.</title>
        <authorList>
            <person name="Xu C."/>
            <person name="Chen H."/>
            <person name="Gleason M.L."/>
            <person name="Xu J.R."/>
            <person name="Liu H."/>
            <person name="Zhang R."/>
            <person name="Sun G."/>
        </authorList>
    </citation>
    <scope>NUCLEOTIDE SEQUENCE [LARGE SCALE GENOMIC DNA]</scope>
    <source>
        <strain evidence="2 3">LNHT1506</strain>
    </source>
</reference>
<sequence>MLSRITAIRLVGVAYILAFTIWFALEGRTALSYFPRYSFQANMISDLGVPYMHFGGTQRLDYSPIAWLMNTNFFVSACLYAFPQWLLLFATEGEKPVDRNLRTGRAILSLVFLVGLIMVGAVPGGPEEKKNGRIVEHQIGATLSILGGNLCSIVAGASPDQLKPVVTDLAYRIGCIFLGVLGIVSVIALITVTPESQAGTVERLAVYTIFAWELLTGVSLLVAVNSKDTAKLKTG</sequence>